<name>A0A3R7KE29_TRYRA</name>
<proteinExistence type="predicted"/>
<accession>A0A3R7KE29</accession>
<protein>
    <submittedName>
        <fullName evidence="1">Uncharacterized protein</fullName>
    </submittedName>
</protein>
<dbReference type="OrthoDB" id="240866at2759"/>
<evidence type="ECO:0000313" key="2">
    <source>
        <dbReference type="Proteomes" id="UP000283634"/>
    </source>
</evidence>
<keyword evidence="2" id="KW-1185">Reference proteome</keyword>
<evidence type="ECO:0000313" key="1">
    <source>
        <dbReference type="EMBL" id="RNE98657.1"/>
    </source>
</evidence>
<comment type="caution">
    <text evidence="1">The sequence shown here is derived from an EMBL/GenBank/DDBJ whole genome shotgun (WGS) entry which is preliminary data.</text>
</comment>
<dbReference type="RefSeq" id="XP_029234761.1">
    <property type="nucleotide sequence ID" value="XM_029385390.1"/>
</dbReference>
<dbReference type="GeneID" id="40332581"/>
<dbReference type="OMA" id="NAECHIA"/>
<dbReference type="AlphaFoldDB" id="A0A3R7KE29"/>
<reference evidence="1 2" key="1">
    <citation type="journal article" date="2018" name="BMC Genomics">
        <title>Genomic comparison of Trypanosoma conorhini and Trypanosoma rangeli to Trypanosoma cruzi strains of high and low virulence.</title>
        <authorList>
            <person name="Bradwell K.R."/>
            <person name="Koparde V.N."/>
            <person name="Matveyev A.V."/>
            <person name="Serrano M.G."/>
            <person name="Alves J.M."/>
            <person name="Parikh H."/>
            <person name="Huang B."/>
            <person name="Lee V."/>
            <person name="Espinosa-Alvarez O."/>
            <person name="Ortiz P.A."/>
            <person name="Costa-Martins A.G."/>
            <person name="Teixeira M.M."/>
            <person name="Buck G.A."/>
        </authorList>
    </citation>
    <scope>NUCLEOTIDE SEQUENCE [LARGE SCALE GENOMIC DNA]</scope>
    <source>
        <strain evidence="1 2">AM80</strain>
    </source>
</reference>
<sequence length="126" mass="13636">MAGPSLSEGCIASVELICAEHLQRTLLACDEATAFQRIVAQAVVLQGGRWGFEQHYALGGGGHRGYPLDYAIAQPGVWKSLKGAVRADRVLERRERFMQKEGGLLHRIAVASRGIRESGASLYPSS</sequence>
<dbReference type="Proteomes" id="UP000283634">
    <property type="component" value="Unassembled WGS sequence"/>
</dbReference>
<dbReference type="EMBL" id="MKGL01000445">
    <property type="protein sequence ID" value="RNE98657.1"/>
    <property type="molecule type" value="Genomic_DNA"/>
</dbReference>
<gene>
    <name evidence="1" type="ORF">TraAM80_08648</name>
</gene>
<organism evidence="1 2">
    <name type="scientific">Trypanosoma rangeli</name>
    <dbReference type="NCBI Taxonomy" id="5698"/>
    <lineage>
        <taxon>Eukaryota</taxon>
        <taxon>Discoba</taxon>
        <taxon>Euglenozoa</taxon>
        <taxon>Kinetoplastea</taxon>
        <taxon>Metakinetoplastina</taxon>
        <taxon>Trypanosomatida</taxon>
        <taxon>Trypanosomatidae</taxon>
        <taxon>Trypanosoma</taxon>
        <taxon>Herpetosoma</taxon>
    </lineage>
</organism>